<feature type="chain" id="PRO_5016189271" description="Flagella basal body P-ring formation protein FlgA" evidence="4">
    <location>
        <begin position="30"/>
        <end position="241"/>
    </location>
</feature>
<dbReference type="InterPro" id="IPR017585">
    <property type="entry name" value="SAF_FlgA"/>
</dbReference>
<evidence type="ECO:0000259" key="5">
    <source>
        <dbReference type="SMART" id="SM00858"/>
    </source>
</evidence>
<keyword evidence="3 4" id="KW-0574">Periplasm</keyword>
<keyword evidence="6" id="KW-0969">Cilium</keyword>
<evidence type="ECO:0000313" key="6">
    <source>
        <dbReference type="EMBL" id="PXX46528.1"/>
    </source>
</evidence>
<feature type="signal peptide" evidence="4">
    <location>
        <begin position="1"/>
        <end position="29"/>
    </location>
</feature>
<dbReference type="Proteomes" id="UP000247792">
    <property type="component" value="Unassembled WGS sequence"/>
</dbReference>
<organism evidence="6 7">
    <name type="scientific">Undibacterium pigrum</name>
    <dbReference type="NCBI Taxonomy" id="401470"/>
    <lineage>
        <taxon>Bacteria</taxon>
        <taxon>Pseudomonadati</taxon>
        <taxon>Pseudomonadota</taxon>
        <taxon>Betaproteobacteria</taxon>
        <taxon>Burkholderiales</taxon>
        <taxon>Oxalobacteraceae</taxon>
        <taxon>Undibacterium</taxon>
    </lineage>
</organism>
<comment type="similarity">
    <text evidence="4">Belongs to the FlgA family.</text>
</comment>
<dbReference type="GO" id="GO:0044780">
    <property type="term" value="P:bacterial-type flagellum assembly"/>
    <property type="evidence" value="ECO:0007669"/>
    <property type="project" value="InterPro"/>
</dbReference>
<evidence type="ECO:0000256" key="4">
    <source>
        <dbReference type="RuleBase" id="RU362063"/>
    </source>
</evidence>
<sequence length="241" mass="24912">MKAAKIVGKLASRQVLALVLACLTGISQAAPVSAPQDTSQLRQIALDFLTQQASGTSGQVQVTVGEVDKRLNLQACDSPSPYMLPGSKPWGKVTLAIRCTAPTAWLVYLQANVQVTADYYVAANALVQGQVIALSDLSKVRGDISKLPAGVITAPEQAIGKSMQVSLASGSVMRIDALKNPVVVQQGQSVRVVSSGPGFQVATDAIALNNAADGQVAKAKTNSGQTISGVAKNGGIIEIIY</sequence>
<dbReference type="Gene3D" id="3.90.1210.10">
    <property type="entry name" value="Antifreeze-like/N-acetylneuraminic acid synthase C-terminal domain"/>
    <property type="match status" value="1"/>
</dbReference>
<evidence type="ECO:0000256" key="1">
    <source>
        <dbReference type="ARBA" id="ARBA00004418"/>
    </source>
</evidence>
<dbReference type="OrthoDB" id="8561436at2"/>
<evidence type="ECO:0000313" key="7">
    <source>
        <dbReference type="Proteomes" id="UP000247792"/>
    </source>
</evidence>
<dbReference type="InterPro" id="IPR013974">
    <property type="entry name" value="SAF"/>
</dbReference>
<proteinExistence type="inferred from homology"/>
<feature type="domain" description="SAF" evidence="5">
    <location>
        <begin position="117"/>
        <end position="179"/>
    </location>
</feature>
<dbReference type="RefSeq" id="WP_110253004.1">
    <property type="nucleotide sequence ID" value="NZ_QJKB01000001.1"/>
</dbReference>
<keyword evidence="6" id="KW-0966">Cell projection</keyword>
<dbReference type="EMBL" id="QJKB01000001">
    <property type="protein sequence ID" value="PXX46528.1"/>
    <property type="molecule type" value="Genomic_DNA"/>
</dbReference>
<keyword evidence="6" id="KW-0282">Flagellum</keyword>
<keyword evidence="7" id="KW-1185">Reference proteome</keyword>
<dbReference type="Pfam" id="PF17656">
    <property type="entry name" value="ChapFlgA_N"/>
    <property type="match status" value="1"/>
</dbReference>
<keyword evidence="2 4" id="KW-0732">Signal</keyword>
<accession>A0A318JAI4</accession>
<protein>
    <recommendedName>
        <fullName evidence="4">Flagella basal body P-ring formation protein FlgA</fullName>
    </recommendedName>
</protein>
<gene>
    <name evidence="6" type="ORF">DFR42_10197</name>
</gene>
<name>A0A318JAI4_9BURK</name>
<dbReference type="PANTHER" id="PTHR36307:SF1">
    <property type="entry name" value="FLAGELLA BASAL BODY P-RING FORMATION PROTEIN FLGA"/>
    <property type="match status" value="1"/>
</dbReference>
<comment type="function">
    <text evidence="4">Involved in the assembly process of the P-ring formation. It may associate with FlgF on the rod constituting a structure essential for the P-ring assembly or may act as a modulator protein for the P-ring assembly.</text>
</comment>
<evidence type="ECO:0000256" key="2">
    <source>
        <dbReference type="ARBA" id="ARBA00022729"/>
    </source>
</evidence>
<dbReference type="NCBIfam" id="TIGR03170">
    <property type="entry name" value="flgA_cterm"/>
    <property type="match status" value="1"/>
</dbReference>
<dbReference type="Gene3D" id="2.30.30.760">
    <property type="match status" value="1"/>
</dbReference>
<dbReference type="Pfam" id="PF13144">
    <property type="entry name" value="ChapFlgA"/>
    <property type="match status" value="1"/>
</dbReference>
<dbReference type="InterPro" id="IPR041231">
    <property type="entry name" value="FlgA_N"/>
</dbReference>
<dbReference type="CDD" id="cd11614">
    <property type="entry name" value="SAF_CpaB_FlgA_like"/>
    <property type="match status" value="1"/>
</dbReference>
<dbReference type="GO" id="GO:0042597">
    <property type="term" value="C:periplasmic space"/>
    <property type="evidence" value="ECO:0007669"/>
    <property type="project" value="UniProtKB-SubCell"/>
</dbReference>
<comment type="caution">
    <text evidence="6">The sequence shown here is derived from an EMBL/GenBank/DDBJ whole genome shotgun (WGS) entry which is preliminary data.</text>
</comment>
<dbReference type="AlphaFoldDB" id="A0A318JAI4"/>
<comment type="subcellular location">
    <subcellularLocation>
        <location evidence="1 4">Periplasm</location>
    </subcellularLocation>
</comment>
<reference evidence="6 7" key="1">
    <citation type="submission" date="2018-05" db="EMBL/GenBank/DDBJ databases">
        <title>Genomic Encyclopedia of Type Strains, Phase IV (KMG-IV): sequencing the most valuable type-strain genomes for metagenomic binning, comparative biology and taxonomic classification.</title>
        <authorList>
            <person name="Goeker M."/>
        </authorList>
    </citation>
    <scope>NUCLEOTIDE SEQUENCE [LARGE SCALE GENOMIC DNA]</scope>
    <source>
        <strain evidence="6 7">DSM 19792</strain>
    </source>
</reference>
<evidence type="ECO:0000256" key="3">
    <source>
        <dbReference type="ARBA" id="ARBA00022764"/>
    </source>
</evidence>
<dbReference type="PANTHER" id="PTHR36307">
    <property type="entry name" value="FLAGELLA BASAL BODY P-RING FORMATION PROTEIN FLGA"/>
    <property type="match status" value="1"/>
</dbReference>
<dbReference type="SMART" id="SM00858">
    <property type="entry name" value="SAF"/>
    <property type="match status" value="1"/>
</dbReference>
<dbReference type="InterPro" id="IPR039246">
    <property type="entry name" value="Flagellar_FlgA"/>
</dbReference>
<keyword evidence="4" id="KW-1005">Bacterial flagellum biogenesis</keyword>